<dbReference type="GO" id="GO:0004601">
    <property type="term" value="F:peroxidase activity"/>
    <property type="evidence" value="ECO:0007669"/>
    <property type="project" value="UniProtKB-KW"/>
</dbReference>
<dbReference type="PANTHER" id="PTHR11592">
    <property type="entry name" value="GLUTATHIONE PEROXIDASE"/>
    <property type="match status" value="1"/>
</dbReference>
<dbReference type="PANTHER" id="PTHR11592:SF78">
    <property type="entry name" value="GLUTATHIONE PEROXIDASE"/>
    <property type="match status" value="1"/>
</dbReference>
<proteinExistence type="inferred from homology"/>
<evidence type="ECO:0000313" key="6">
    <source>
        <dbReference type="EMBL" id="GLC60480.1"/>
    </source>
</evidence>
<name>A0A9W6F987_9CHLO</name>
<dbReference type="InterPro" id="IPR000889">
    <property type="entry name" value="Glutathione_peroxidase"/>
</dbReference>
<dbReference type="PRINTS" id="PR01011">
    <property type="entry name" value="GLUTPROXDASE"/>
</dbReference>
<reference evidence="6 7" key="1">
    <citation type="journal article" date="2023" name="Commun. Biol.">
        <title>Reorganization of the ancestral sex-determining regions during the evolution of trioecy in Pleodorina starrii.</title>
        <authorList>
            <person name="Takahashi K."/>
            <person name="Suzuki S."/>
            <person name="Kawai-Toyooka H."/>
            <person name="Yamamoto K."/>
            <person name="Hamaji T."/>
            <person name="Ootsuki R."/>
            <person name="Yamaguchi H."/>
            <person name="Kawachi M."/>
            <person name="Higashiyama T."/>
            <person name="Nozaki H."/>
        </authorList>
    </citation>
    <scope>NUCLEOTIDE SEQUENCE [LARGE SCALE GENOMIC DNA]</scope>
    <source>
        <strain evidence="6 7">NIES-4479</strain>
    </source>
</reference>
<dbReference type="InterPro" id="IPR029760">
    <property type="entry name" value="GPX_CS"/>
</dbReference>
<dbReference type="EMBL" id="BRXU01000035">
    <property type="protein sequence ID" value="GLC60480.1"/>
    <property type="molecule type" value="Genomic_DNA"/>
</dbReference>
<dbReference type="AlphaFoldDB" id="A0A9W6F987"/>
<gene>
    <name evidence="6" type="primary">PLEST010810</name>
    <name evidence="6" type="ORF">PLESTB_001618300</name>
</gene>
<dbReference type="PROSITE" id="PS51355">
    <property type="entry name" value="GLUTATHIONE_PEROXID_3"/>
    <property type="match status" value="1"/>
</dbReference>
<accession>A0A9W6F987</accession>
<evidence type="ECO:0000256" key="2">
    <source>
        <dbReference type="ARBA" id="ARBA00022559"/>
    </source>
</evidence>
<dbReference type="InterPro" id="IPR036249">
    <property type="entry name" value="Thioredoxin-like_sf"/>
</dbReference>
<dbReference type="SUPFAM" id="SSF52833">
    <property type="entry name" value="Thioredoxin-like"/>
    <property type="match status" value="1"/>
</dbReference>
<feature type="compositionally biased region" description="Basic and acidic residues" evidence="5">
    <location>
        <begin position="1"/>
        <end position="10"/>
    </location>
</feature>
<evidence type="ECO:0000256" key="4">
    <source>
        <dbReference type="RuleBase" id="RU000499"/>
    </source>
</evidence>
<evidence type="ECO:0000256" key="3">
    <source>
        <dbReference type="ARBA" id="ARBA00023002"/>
    </source>
</evidence>
<feature type="compositionally biased region" description="Basic and acidic residues" evidence="5">
    <location>
        <begin position="17"/>
        <end position="29"/>
    </location>
</feature>
<dbReference type="Gene3D" id="3.40.30.10">
    <property type="entry name" value="Glutaredoxin"/>
    <property type="match status" value="1"/>
</dbReference>
<dbReference type="Pfam" id="PF00255">
    <property type="entry name" value="GSHPx"/>
    <property type="match status" value="1"/>
</dbReference>
<comment type="similarity">
    <text evidence="1 4">Belongs to the glutathione peroxidase family.</text>
</comment>
<evidence type="ECO:0000313" key="7">
    <source>
        <dbReference type="Proteomes" id="UP001165080"/>
    </source>
</evidence>
<organism evidence="6 7">
    <name type="scientific">Pleodorina starrii</name>
    <dbReference type="NCBI Taxonomy" id="330485"/>
    <lineage>
        <taxon>Eukaryota</taxon>
        <taxon>Viridiplantae</taxon>
        <taxon>Chlorophyta</taxon>
        <taxon>core chlorophytes</taxon>
        <taxon>Chlorophyceae</taxon>
        <taxon>CS clade</taxon>
        <taxon>Chlamydomonadales</taxon>
        <taxon>Volvocaceae</taxon>
        <taxon>Pleodorina</taxon>
    </lineage>
</organism>
<evidence type="ECO:0000256" key="5">
    <source>
        <dbReference type="SAM" id="MobiDB-lite"/>
    </source>
</evidence>
<keyword evidence="3 4" id="KW-0560">Oxidoreductase</keyword>
<dbReference type="GO" id="GO:0006979">
    <property type="term" value="P:response to oxidative stress"/>
    <property type="evidence" value="ECO:0007669"/>
    <property type="project" value="InterPro"/>
</dbReference>
<feature type="region of interest" description="Disordered" evidence="5">
    <location>
        <begin position="1"/>
        <end position="31"/>
    </location>
</feature>
<keyword evidence="2 4" id="KW-0575">Peroxidase</keyword>
<protein>
    <recommendedName>
        <fullName evidence="4">Glutathione peroxidase</fullName>
    </recommendedName>
</protein>
<comment type="caution">
    <text evidence="6">The sequence shown here is derived from an EMBL/GenBank/DDBJ whole genome shotgun (WGS) entry which is preliminary data.</text>
</comment>
<dbReference type="PROSITE" id="PS00763">
    <property type="entry name" value="GLUTATHIONE_PEROXID_2"/>
    <property type="match status" value="1"/>
</dbReference>
<evidence type="ECO:0000256" key="1">
    <source>
        <dbReference type="ARBA" id="ARBA00006926"/>
    </source>
</evidence>
<sequence>MLAKAAEVRTVRRRGRGGREEEGNRRRDSLPQTVNYPGLRTLYDKYKADGFDLIAFPCNQFGYQAPGTSQEEREWAWKKFGQEFDVYDKIEVNGPDTHPLYAYLKTRQPVSIPSDVRSRPNGDIEWNYAKFLLDREGNPVKRYKPSFDPLNMEADVRLVLAGRAPQPAECVLHPGRKVCKVDLT</sequence>
<dbReference type="Proteomes" id="UP001165080">
    <property type="component" value="Unassembled WGS sequence"/>
</dbReference>
<keyword evidence="7" id="KW-1185">Reference proteome</keyword>
<dbReference type="CDD" id="cd00340">
    <property type="entry name" value="GSH_Peroxidase"/>
    <property type="match status" value="1"/>
</dbReference>